<feature type="transmembrane region" description="Helical" evidence="8">
    <location>
        <begin position="244"/>
        <end position="260"/>
    </location>
</feature>
<keyword evidence="11" id="KW-1185">Reference proteome</keyword>
<feature type="transmembrane region" description="Helical" evidence="8">
    <location>
        <begin position="193"/>
        <end position="212"/>
    </location>
</feature>
<evidence type="ECO:0000256" key="3">
    <source>
        <dbReference type="ARBA" id="ARBA00022676"/>
    </source>
</evidence>
<dbReference type="Pfam" id="PF13231">
    <property type="entry name" value="PMT_2"/>
    <property type="match status" value="1"/>
</dbReference>
<dbReference type="PANTHER" id="PTHR33908:SF11">
    <property type="entry name" value="MEMBRANE PROTEIN"/>
    <property type="match status" value="1"/>
</dbReference>
<feature type="transmembrane region" description="Helical" evidence="8">
    <location>
        <begin position="486"/>
        <end position="506"/>
    </location>
</feature>
<keyword evidence="4" id="KW-0808">Transferase</keyword>
<dbReference type="GO" id="GO:0005886">
    <property type="term" value="C:plasma membrane"/>
    <property type="evidence" value="ECO:0007669"/>
    <property type="project" value="UniProtKB-SubCell"/>
</dbReference>
<dbReference type="STRING" id="48256.CLHUN_11460"/>
<keyword evidence="2" id="KW-1003">Cell membrane</keyword>
<feature type="transmembrane region" description="Helical" evidence="8">
    <location>
        <begin position="7"/>
        <end position="27"/>
    </location>
</feature>
<keyword evidence="7 8" id="KW-0472">Membrane</keyword>
<feature type="transmembrane region" description="Helical" evidence="8">
    <location>
        <begin position="78"/>
        <end position="103"/>
    </location>
</feature>
<reference evidence="10 11" key="1">
    <citation type="submission" date="2017-03" db="EMBL/GenBank/DDBJ databases">
        <title>Genome sequence of Clostridium hungatei DSM 14427.</title>
        <authorList>
            <person name="Poehlein A."/>
            <person name="Daniel R."/>
        </authorList>
    </citation>
    <scope>NUCLEOTIDE SEQUENCE [LARGE SCALE GENOMIC DNA]</scope>
    <source>
        <strain evidence="10 11">DSM 14427</strain>
    </source>
</reference>
<dbReference type="PANTHER" id="PTHR33908">
    <property type="entry name" value="MANNOSYLTRANSFERASE YKCB-RELATED"/>
    <property type="match status" value="1"/>
</dbReference>
<evidence type="ECO:0000313" key="11">
    <source>
        <dbReference type="Proteomes" id="UP000191554"/>
    </source>
</evidence>
<protein>
    <recommendedName>
        <fullName evidence="9">Glycosyltransferase RgtA/B/C/D-like domain-containing protein</fullName>
    </recommendedName>
</protein>
<evidence type="ECO:0000256" key="6">
    <source>
        <dbReference type="ARBA" id="ARBA00022989"/>
    </source>
</evidence>
<evidence type="ECO:0000256" key="5">
    <source>
        <dbReference type="ARBA" id="ARBA00022692"/>
    </source>
</evidence>
<accession>A0A1V4SM65</accession>
<comment type="subcellular location">
    <subcellularLocation>
        <location evidence="1">Cell membrane</location>
        <topology evidence="1">Multi-pass membrane protein</topology>
    </subcellularLocation>
</comment>
<dbReference type="EMBL" id="MZGX01000006">
    <property type="protein sequence ID" value="OPX44914.1"/>
    <property type="molecule type" value="Genomic_DNA"/>
</dbReference>
<dbReference type="InterPro" id="IPR038731">
    <property type="entry name" value="RgtA/B/C-like"/>
</dbReference>
<feature type="transmembrane region" description="Helical" evidence="8">
    <location>
        <begin position="438"/>
        <end position="456"/>
    </location>
</feature>
<feature type="transmembrane region" description="Helical" evidence="8">
    <location>
        <begin position="39"/>
        <end position="57"/>
    </location>
</feature>
<dbReference type="InterPro" id="IPR050297">
    <property type="entry name" value="LipidA_mod_glycosyltrf_83"/>
</dbReference>
<comment type="caution">
    <text evidence="10">The sequence shown here is derived from an EMBL/GenBank/DDBJ whole genome shotgun (WGS) entry which is preliminary data.</text>
</comment>
<evidence type="ECO:0000259" key="9">
    <source>
        <dbReference type="Pfam" id="PF13231"/>
    </source>
</evidence>
<keyword evidence="6 8" id="KW-1133">Transmembrane helix</keyword>
<dbReference type="Proteomes" id="UP000191554">
    <property type="component" value="Unassembled WGS sequence"/>
</dbReference>
<feature type="transmembrane region" description="Helical" evidence="8">
    <location>
        <begin position="305"/>
        <end position="327"/>
    </location>
</feature>
<evidence type="ECO:0000256" key="1">
    <source>
        <dbReference type="ARBA" id="ARBA00004651"/>
    </source>
</evidence>
<dbReference type="AlphaFoldDB" id="A0A1V4SM65"/>
<feature type="transmembrane region" description="Helical" evidence="8">
    <location>
        <begin position="463"/>
        <end position="480"/>
    </location>
</feature>
<sequence>METRKNWFTYICLTIFVICLSYSLFSATLNIGVNAKYPFIWYGGMLAVMGGLWLVLNTSAAITSRFSLSGIKPGSRKAAVYLEVFVLISIIAAAALLRLWVIFNLPVQPESDYLTYYKVAELLAQGKLVSEGAGYCDYISQFPHVIGFPYILSLVFRVFGASVSTGLYFNLLVSLISIFFVNRTARLLAGKAGGILAAAIAAFWPSQILYINQIASEPVFMCLSLGCIWITAVLFKAPAAEKSWKILVFNIALGILLAIAGGVRPVSIILLIAIIICSFTYKAPITAKAEAGLIKSCMSRGWIRLLVILAGYMACSVLISTATAKAIDRELPGTTASFGYNLMVGLNIDAKGSWNEKDAGFLIDKFAETGSAEETHVACRTEALKRLEQNPAGIANLIFQKYALLWEDDDYYWNPTFFQQDDPAKNEFINNVTVWNNIYYTVFVYLSLLAGIFLWFKKKVGTEHVLVLYFIGVAILHMILESQSRYHYNILPVFAILASAGVVGIFRHHADVRRAAATGRSLPADEALSEEQSLGEAAAVAEQKPSEAELAEKEETEVDNKFDLLDAIKQGHVTVTVTEAYLNRDEKKQEPEEKE</sequence>
<keyword evidence="3" id="KW-0328">Glycosyltransferase</keyword>
<dbReference type="RefSeq" id="WP_080063603.1">
    <property type="nucleotide sequence ID" value="NZ_MZGX01000006.1"/>
</dbReference>
<gene>
    <name evidence="10" type="ORF">CLHUN_11460</name>
</gene>
<dbReference type="GO" id="GO:0016763">
    <property type="term" value="F:pentosyltransferase activity"/>
    <property type="evidence" value="ECO:0007669"/>
    <property type="project" value="TreeGrafter"/>
</dbReference>
<dbReference type="GO" id="GO:0009103">
    <property type="term" value="P:lipopolysaccharide biosynthetic process"/>
    <property type="evidence" value="ECO:0007669"/>
    <property type="project" value="UniProtKB-ARBA"/>
</dbReference>
<evidence type="ECO:0000313" key="10">
    <source>
        <dbReference type="EMBL" id="OPX44914.1"/>
    </source>
</evidence>
<organism evidence="10 11">
    <name type="scientific">Ruminiclostridium hungatei</name>
    <name type="common">Clostridium hungatei</name>
    <dbReference type="NCBI Taxonomy" id="48256"/>
    <lineage>
        <taxon>Bacteria</taxon>
        <taxon>Bacillati</taxon>
        <taxon>Bacillota</taxon>
        <taxon>Clostridia</taxon>
        <taxon>Eubacteriales</taxon>
        <taxon>Oscillospiraceae</taxon>
        <taxon>Ruminiclostridium</taxon>
    </lineage>
</organism>
<keyword evidence="5 8" id="KW-0812">Transmembrane</keyword>
<evidence type="ECO:0000256" key="8">
    <source>
        <dbReference type="SAM" id="Phobius"/>
    </source>
</evidence>
<feature type="transmembrane region" description="Helical" evidence="8">
    <location>
        <begin position="266"/>
        <end position="284"/>
    </location>
</feature>
<proteinExistence type="predicted"/>
<name>A0A1V4SM65_RUMHU</name>
<feature type="domain" description="Glycosyltransferase RgtA/B/C/D-like" evidence="9">
    <location>
        <begin position="146"/>
        <end position="276"/>
    </location>
</feature>
<evidence type="ECO:0000256" key="4">
    <source>
        <dbReference type="ARBA" id="ARBA00022679"/>
    </source>
</evidence>
<evidence type="ECO:0000256" key="7">
    <source>
        <dbReference type="ARBA" id="ARBA00023136"/>
    </source>
</evidence>
<evidence type="ECO:0000256" key="2">
    <source>
        <dbReference type="ARBA" id="ARBA00022475"/>
    </source>
</evidence>
<feature type="transmembrane region" description="Helical" evidence="8">
    <location>
        <begin position="218"/>
        <end position="237"/>
    </location>
</feature>
<feature type="transmembrane region" description="Helical" evidence="8">
    <location>
        <begin position="158"/>
        <end position="181"/>
    </location>
</feature>